<protein>
    <submittedName>
        <fullName evidence="3">Uncharacterized protein</fullName>
    </submittedName>
</protein>
<reference evidence="4" key="1">
    <citation type="submission" date="2016-11" db="EMBL/GenBank/DDBJ databases">
        <authorList>
            <person name="Varghese N."/>
            <person name="Submissions S."/>
        </authorList>
    </citation>
    <scope>NUCLEOTIDE SEQUENCE [LARGE SCALE GENOMIC DNA]</scope>
    <source>
        <strain evidence="4">DSM 29440</strain>
    </source>
</reference>
<sequence>MPGQVASLLPLVGALLVIFKGIARLRAKRAREPYTPPQPRDVPAPPRPPARSEPLLPDAACRLCAAPIPASESICPLCARKTAAPARQGRSTLLHWVVFIAIMTTIIGLGALVAP</sequence>
<feature type="transmembrane region" description="Helical" evidence="2">
    <location>
        <begin position="93"/>
        <end position="114"/>
    </location>
</feature>
<evidence type="ECO:0000313" key="4">
    <source>
        <dbReference type="Proteomes" id="UP000184932"/>
    </source>
</evidence>
<keyword evidence="2" id="KW-1133">Transmembrane helix</keyword>
<name>A0A1N6GQN3_9RHOB</name>
<dbReference type="AlphaFoldDB" id="A0A1N6GQN3"/>
<evidence type="ECO:0000256" key="1">
    <source>
        <dbReference type="SAM" id="MobiDB-lite"/>
    </source>
</evidence>
<dbReference type="OrthoDB" id="9918863at2"/>
<gene>
    <name evidence="3" type="ORF">SAMN05444002_2695</name>
</gene>
<keyword evidence="2" id="KW-0472">Membrane</keyword>
<proteinExistence type="predicted"/>
<organism evidence="3 4">
    <name type="scientific">Vannielia litorea</name>
    <dbReference type="NCBI Taxonomy" id="1217970"/>
    <lineage>
        <taxon>Bacteria</taxon>
        <taxon>Pseudomonadati</taxon>
        <taxon>Pseudomonadota</taxon>
        <taxon>Alphaproteobacteria</taxon>
        <taxon>Rhodobacterales</taxon>
        <taxon>Paracoccaceae</taxon>
        <taxon>Vannielia</taxon>
    </lineage>
</organism>
<dbReference type="Proteomes" id="UP000184932">
    <property type="component" value="Unassembled WGS sequence"/>
</dbReference>
<dbReference type="RefSeq" id="WP_074256685.1">
    <property type="nucleotide sequence ID" value="NZ_FSRL01000001.1"/>
</dbReference>
<accession>A0A1N6GQN3</accession>
<evidence type="ECO:0000256" key="2">
    <source>
        <dbReference type="SAM" id="Phobius"/>
    </source>
</evidence>
<evidence type="ECO:0000313" key="3">
    <source>
        <dbReference type="EMBL" id="SIO09834.1"/>
    </source>
</evidence>
<dbReference type="EMBL" id="FSRL01000001">
    <property type="protein sequence ID" value="SIO09834.1"/>
    <property type="molecule type" value="Genomic_DNA"/>
</dbReference>
<feature type="compositionally biased region" description="Pro residues" evidence="1">
    <location>
        <begin position="34"/>
        <end position="51"/>
    </location>
</feature>
<feature type="transmembrane region" description="Helical" evidence="2">
    <location>
        <begin position="6"/>
        <end position="23"/>
    </location>
</feature>
<feature type="region of interest" description="Disordered" evidence="1">
    <location>
        <begin position="30"/>
        <end position="52"/>
    </location>
</feature>
<keyword evidence="4" id="KW-1185">Reference proteome</keyword>
<keyword evidence="2" id="KW-0812">Transmembrane</keyword>